<evidence type="ECO:0000313" key="14">
    <source>
        <dbReference type="Proteomes" id="UP000199391"/>
    </source>
</evidence>
<keyword evidence="8 10" id="KW-1133">Transmembrane helix</keyword>
<dbReference type="PANTHER" id="PTHR33446:SF2">
    <property type="entry name" value="PROTEIN TONB"/>
    <property type="match status" value="1"/>
</dbReference>
<dbReference type="Proteomes" id="UP000199391">
    <property type="component" value="Unassembled WGS sequence"/>
</dbReference>
<feature type="region of interest" description="Disordered" evidence="11">
    <location>
        <begin position="90"/>
        <end position="112"/>
    </location>
</feature>
<evidence type="ECO:0000256" key="8">
    <source>
        <dbReference type="ARBA" id="ARBA00022989"/>
    </source>
</evidence>
<evidence type="ECO:0000256" key="6">
    <source>
        <dbReference type="ARBA" id="ARBA00022692"/>
    </source>
</evidence>
<dbReference type="InterPro" id="IPR037682">
    <property type="entry name" value="TonB_C"/>
</dbReference>
<dbReference type="GO" id="GO:0098797">
    <property type="term" value="C:plasma membrane protein complex"/>
    <property type="evidence" value="ECO:0007669"/>
    <property type="project" value="TreeGrafter"/>
</dbReference>
<dbReference type="InterPro" id="IPR051045">
    <property type="entry name" value="TonB-dependent_transducer"/>
</dbReference>
<accession>A0A1I7JCY7</accession>
<dbReference type="AlphaFoldDB" id="A0A1I7JCY7"/>
<dbReference type="GO" id="GO:0030288">
    <property type="term" value="C:outer membrane-bounded periplasmic space"/>
    <property type="evidence" value="ECO:0007669"/>
    <property type="project" value="InterPro"/>
</dbReference>
<evidence type="ECO:0000256" key="5">
    <source>
        <dbReference type="ARBA" id="ARBA00022519"/>
    </source>
</evidence>
<dbReference type="OrthoDB" id="9792439at2"/>
<feature type="domain" description="TonB C-terminal" evidence="12">
    <location>
        <begin position="171"/>
        <end position="261"/>
    </location>
</feature>
<evidence type="ECO:0000256" key="10">
    <source>
        <dbReference type="RuleBase" id="RU362123"/>
    </source>
</evidence>
<dbReference type="GO" id="GO:0055085">
    <property type="term" value="P:transmembrane transport"/>
    <property type="evidence" value="ECO:0007669"/>
    <property type="project" value="InterPro"/>
</dbReference>
<evidence type="ECO:0000256" key="7">
    <source>
        <dbReference type="ARBA" id="ARBA00022927"/>
    </source>
</evidence>
<dbReference type="Gene3D" id="3.30.1150.10">
    <property type="match status" value="1"/>
</dbReference>
<dbReference type="GO" id="GO:0031992">
    <property type="term" value="F:energy transducer activity"/>
    <property type="evidence" value="ECO:0007669"/>
    <property type="project" value="InterPro"/>
</dbReference>
<dbReference type="EMBL" id="FPBO01000011">
    <property type="protein sequence ID" value="SFU83042.1"/>
    <property type="molecule type" value="Genomic_DNA"/>
</dbReference>
<dbReference type="Pfam" id="PF03544">
    <property type="entry name" value="TonB_C"/>
    <property type="match status" value="1"/>
</dbReference>
<dbReference type="InterPro" id="IPR006260">
    <property type="entry name" value="TonB/TolA_C"/>
</dbReference>
<evidence type="ECO:0000256" key="2">
    <source>
        <dbReference type="ARBA" id="ARBA00006555"/>
    </source>
</evidence>
<gene>
    <name evidence="13" type="ORF">SAMN05216552_10117</name>
</gene>
<feature type="transmembrane region" description="Helical" evidence="10">
    <location>
        <begin position="54"/>
        <end position="74"/>
    </location>
</feature>
<keyword evidence="3 10" id="KW-0813">Transport</keyword>
<dbReference type="PRINTS" id="PR01374">
    <property type="entry name" value="TONBPROTEIN"/>
</dbReference>
<keyword evidence="5 10" id="KW-0997">Cell inner membrane</keyword>
<keyword evidence="6 10" id="KW-0812">Transmembrane</keyword>
<protein>
    <recommendedName>
        <fullName evidence="10">Protein TonB</fullName>
    </recommendedName>
</protein>
<keyword evidence="7 10" id="KW-0653">Protein transport</keyword>
<keyword evidence="9 10" id="KW-0472">Membrane</keyword>
<comment type="similarity">
    <text evidence="2 10">Belongs to the TonB family.</text>
</comment>
<dbReference type="PROSITE" id="PS52015">
    <property type="entry name" value="TONB_CTD"/>
    <property type="match status" value="1"/>
</dbReference>
<dbReference type="RefSeq" id="WP_093556057.1">
    <property type="nucleotide sequence ID" value="NZ_FPBO01000011.1"/>
</dbReference>
<reference evidence="14" key="1">
    <citation type="submission" date="2016-10" db="EMBL/GenBank/DDBJ databases">
        <authorList>
            <person name="Varghese N."/>
            <person name="Submissions S."/>
        </authorList>
    </citation>
    <scope>NUCLEOTIDE SEQUENCE [LARGE SCALE GENOMIC DNA]</scope>
    <source>
        <strain evidence="14">CGMCC 1.11014</strain>
    </source>
</reference>
<feature type="compositionally biased region" description="Low complexity" evidence="11">
    <location>
        <begin position="23"/>
        <end position="37"/>
    </location>
</feature>
<keyword evidence="10" id="KW-0735">Signal-anchor</keyword>
<evidence type="ECO:0000256" key="3">
    <source>
        <dbReference type="ARBA" id="ARBA00022448"/>
    </source>
</evidence>
<evidence type="ECO:0000313" key="13">
    <source>
        <dbReference type="EMBL" id="SFU83042.1"/>
    </source>
</evidence>
<sequence length="261" mass="27087">MTTLTFDSISYSPRRAAVRRSARPAPRAVPQAAPQPTAAAIRADLQRPGRRNTLALATLAGATVLLHAAVIVALRNAPPAEAPPLKAEPLALEFAPPPPPPPPPPEPPKPQVAKVVPVPVRAAPPMPVVSQVTDGPATADTVQVATTPPPPAPPVAAAPPAPPPPPEPVTEPRGFAGYRNNPAPEYPAMAQDRGLQGHVILKVQVLASGKPANVLVDKSSGHKILDDAAVKAVLSWAFDPAKRGQTPIDGWVKVPLNFKLS</sequence>
<evidence type="ECO:0000259" key="12">
    <source>
        <dbReference type="PROSITE" id="PS52015"/>
    </source>
</evidence>
<dbReference type="GO" id="GO:0015891">
    <property type="term" value="P:siderophore transport"/>
    <property type="evidence" value="ECO:0007669"/>
    <property type="project" value="InterPro"/>
</dbReference>
<feature type="compositionally biased region" description="Pro residues" evidence="11">
    <location>
        <begin position="95"/>
        <end position="110"/>
    </location>
</feature>
<keyword evidence="4 10" id="KW-1003">Cell membrane</keyword>
<feature type="region of interest" description="Disordered" evidence="11">
    <location>
        <begin position="141"/>
        <end position="175"/>
    </location>
</feature>
<feature type="compositionally biased region" description="Pro residues" evidence="11">
    <location>
        <begin position="147"/>
        <end position="169"/>
    </location>
</feature>
<dbReference type="GO" id="GO:0015031">
    <property type="term" value="P:protein transport"/>
    <property type="evidence" value="ECO:0007669"/>
    <property type="project" value="UniProtKB-UniRule"/>
</dbReference>
<dbReference type="NCBIfam" id="TIGR01352">
    <property type="entry name" value="tonB_Cterm"/>
    <property type="match status" value="1"/>
</dbReference>
<evidence type="ECO:0000256" key="1">
    <source>
        <dbReference type="ARBA" id="ARBA00004383"/>
    </source>
</evidence>
<dbReference type="PANTHER" id="PTHR33446">
    <property type="entry name" value="PROTEIN TONB-RELATED"/>
    <property type="match status" value="1"/>
</dbReference>
<comment type="function">
    <text evidence="10">Interacts with outer membrane receptor proteins that carry out high-affinity binding and energy dependent uptake into the periplasmic space of specific substrates. It could act to transduce energy from the cytoplasmic membrane to specific energy-requiring processes in the outer membrane, resulting in the release into the periplasm of ligands bound by these outer membrane proteins.</text>
</comment>
<dbReference type="SUPFAM" id="SSF74653">
    <property type="entry name" value="TolA/TonB C-terminal domain"/>
    <property type="match status" value="1"/>
</dbReference>
<organism evidence="13 14">
    <name type="scientific">Pseudoduganella namucuonensis</name>
    <dbReference type="NCBI Taxonomy" id="1035707"/>
    <lineage>
        <taxon>Bacteria</taxon>
        <taxon>Pseudomonadati</taxon>
        <taxon>Pseudomonadota</taxon>
        <taxon>Betaproteobacteria</taxon>
        <taxon>Burkholderiales</taxon>
        <taxon>Oxalobacteraceae</taxon>
        <taxon>Telluria group</taxon>
        <taxon>Pseudoduganella</taxon>
    </lineage>
</organism>
<name>A0A1I7JCY7_9BURK</name>
<comment type="subcellular location">
    <subcellularLocation>
        <location evidence="1 10">Cell inner membrane</location>
        <topology evidence="1 10">Single-pass membrane protein</topology>
        <orientation evidence="1 10">Periplasmic side</orientation>
    </subcellularLocation>
</comment>
<evidence type="ECO:0000256" key="9">
    <source>
        <dbReference type="ARBA" id="ARBA00023136"/>
    </source>
</evidence>
<dbReference type="STRING" id="1035707.SAMN05216552_10117"/>
<feature type="region of interest" description="Disordered" evidence="11">
    <location>
        <begin position="17"/>
        <end position="37"/>
    </location>
</feature>
<dbReference type="InterPro" id="IPR003538">
    <property type="entry name" value="TonB"/>
</dbReference>
<evidence type="ECO:0000256" key="11">
    <source>
        <dbReference type="SAM" id="MobiDB-lite"/>
    </source>
</evidence>
<proteinExistence type="inferred from homology"/>
<evidence type="ECO:0000256" key="4">
    <source>
        <dbReference type="ARBA" id="ARBA00022475"/>
    </source>
</evidence>
<keyword evidence="14" id="KW-1185">Reference proteome</keyword>